<evidence type="ECO:0000256" key="1">
    <source>
        <dbReference type="ARBA" id="ARBA00008724"/>
    </source>
</evidence>
<dbReference type="GO" id="GO:0006355">
    <property type="term" value="P:regulation of DNA-templated transcription"/>
    <property type="evidence" value="ECO:0007669"/>
    <property type="project" value="UniProtKB-UniRule"/>
</dbReference>
<dbReference type="Gene3D" id="3.30.70.980">
    <property type="match status" value="2"/>
</dbReference>
<dbReference type="GO" id="GO:0003677">
    <property type="term" value="F:DNA binding"/>
    <property type="evidence" value="ECO:0007669"/>
    <property type="project" value="UniProtKB-UniRule"/>
</dbReference>
<dbReference type="InterPro" id="IPR049083">
    <property type="entry name" value="TACO1_YebC_N"/>
</dbReference>
<dbReference type="AlphaFoldDB" id="A0A1E5IG72"/>
<dbReference type="SUPFAM" id="SSF75625">
    <property type="entry name" value="YebC-like"/>
    <property type="match status" value="1"/>
</dbReference>
<accession>A0A1E5IG72</accession>
<evidence type="ECO:0000256" key="6">
    <source>
        <dbReference type="HAMAP-Rule" id="MF_00693"/>
    </source>
</evidence>
<feature type="domain" description="TACO1/YebC-like second and third" evidence="7">
    <location>
        <begin position="82"/>
        <end position="239"/>
    </location>
</feature>
<dbReference type="GO" id="GO:0005829">
    <property type="term" value="C:cytosol"/>
    <property type="evidence" value="ECO:0007669"/>
    <property type="project" value="TreeGrafter"/>
</dbReference>
<dbReference type="HAMAP" id="MF_00693">
    <property type="entry name" value="Transcrip_reg_TACO1"/>
    <property type="match status" value="1"/>
</dbReference>
<sequence length="251" mass="27825">MSGHNKWASIKHKKAATDAKKGKVFTKIIREIVVATKENGAQIENNARLRKAIEDAKEANMPQDNIKKAIQRGAGEIPGAVYEEMVYEGYGPAGVALIVEVTTDNKNRTASDIRKMFSSHNGNLGEAGCVSWMFERKGYITVKKSAADEETVMNTVLEAEVEDFKSEADNDLYEIITLPSDLETVKNVLKEKNIVVESVEVTMVPQTQIALKGANAKNMLKLMDALEEHDDVKNVYANFDISSEDMEKLNI</sequence>
<evidence type="ECO:0000313" key="9">
    <source>
        <dbReference type="EMBL" id="OEG69502.1"/>
    </source>
</evidence>
<dbReference type="InterPro" id="IPR002876">
    <property type="entry name" value="Transcrip_reg_TACO1-like"/>
</dbReference>
<evidence type="ECO:0000256" key="5">
    <source>
        <dbReference type="ARBA" id="ARBA00023163"/>
    </source>
</evidence>
<evidence type="ECO:0000259" key="8">
    <source>
        <dbReference type="Pfam" id="PF20772"/>
    </source>
</evidence>
<dbReference type="InterPro" id="IPR017856">
    <property type="entry name" value="Integrase-like_N"/>
</dbReference>
<dbReference type="InterPro" id="IPR026564">
    <property type="entry name" value="Transcrip_reg_TACO1-like_dom3"/>
</dbReference>
<reference evidence="9 10" key="1">
    <citation type="submission" date="2015-11" db="EMBL/GenBank/DDBJ databases">
        <title>Evidence for parallel genomic evolution in an endosymbiosis of termite gut flagellates.</title>
        <authorList>
            <person name="Zheng H."/>
        </authorList>
    </citation>
    <scope>NUCLEOTIDE SEQUENCE [LARGE SCALE GENOMIC DNA]</scope>
    <source>
        <strain evidence="9 10">CET450</strain>
    </source>
</reference>
<dbReference type="FunFam" id="1.10.10.200:FF:000002">
    <property type="entry name" value="Probable transcriptional regulatory protein CLM62_37755"/>
    <property type="match status" value="1"/>
</dbReference>
<protein>
    <recommendedName>
        <fullName evidence="6">Probable transcriptional regulatory protein ATZ36_09175</fullName>
    </recommendedName>
</protein>
<organism evidence="9 10">
    <name type="scientific">Endomicrobium trichonymphae</name>
    <dbReference type="NCBI Taxonomy" id="1408204"/>
    <lineage>
        <taxon>Bacteria</taxon>
        <taxon>Pseudomonadati</taxon>
        <taxon>Elusimicrobiota</taxon>
        <taxon>Endomicrobiia</taxon>
        <taxon>Endomicrobiales</taxon>
        <taxon>Endomicrobiaceae</taxon>
        <taxon>Candidatus Endomicrobiellum</taxon>
    </lineage>
</organism>
<gene>
    <name evidence="9" type="ORF">ATZ36_09175</name>
</gene>
<dbReference type="Proteomes" id="UP000095237">
    <property type="component" value="Unassembled WGS sequence"/>
</dbReference>
<evidence type="ECO:0000259" key="7">
    <source>
        <dbReference type="Pfam" id="PF01709"/>
    </source>
</evidence>
<dbReference type="EMBL" id="LNVX01000684">
    <property type="protein sequence ID" value="OEG69502.1"/>
    <property type="molecule type" value="Genomic_DNA"/>
</dbReference>
<name>A0A1E5IG72_ENDTX</name>
<dbReference type="InterPro" id="IPR048300">
    <property type="entry name" value="TACO1_YebC-like_2nd/3rd_dom"/>
</dbReference>
<dbReference type="NCBIfam" id="NF009044">
    <property type="entry name" value="PRK12378.1"/>
    <property type="match status" value="1"/>
</dbReference>
<keyword evidence="4 6" id="KW-0238">DNA-binding</keyword>
<keyword evidence="5 6" id="KW-0804">Transcription</keyword>
<comment type="caution">
    <text evidence="9">The sequence shown here is derived from an EMBL/GenBank/DDBJ whole genome shotgun (WGS) entry which is preliminary data.</text>
</comment>
<feature type="domain" description="TACO1/YebC-like N-terminal" evidence="8">
    <location>
        <begin position="5"/>
        <end position="76"/>
    </location>
</feature>
<keyword evidence="10" id="KW-1185">Reference proteome</keyword>
<evidence type="ECO:0000256" key="3">
    <source>
        <dbReference type="ARBA" id="ARBA00023015"/>
    </source>
</evidence>
<proteinExistence type="inferred from homology"/>
<dbReference type="InterPro" id="IPR029072">
    <property type="entry name" value="YebC-like"/>
</dbReference>
<dbReference type="Pfam" id="PF20772">
    <property type="entry name" value="TACO1_YebC_N"/>
    <property type="match status" value="1"/>
</dbReference>
<keyword evidence="2 6" id="KW-0963">Cytoplasm</keyword>
<keyword evidence="3 6" id="KW-0805">Transcription regulation</keyword>
<comment type="subcellular location">
    <subcellularLocation>
        <location evidence="6">Cytoplasm</location>
    </subcellularLocation>
</comment>
<dbReference type="NCBIfam" id="TIGR01033">
    <property type="entry name" value="YebC/PmpR family DNA-binding transcriptional regulator"/>
    <property type="match status" value="1"/>
</dbReference>
<dbReference type="PANTHER" id="PTHR12532">
    <property type="entry name" value="TRANSLATIONAL ACTIVATOR OF CYTOCHROME C OXIDASE 1"/>
    <property type="match status" value="1"/>
</dbReference>
<evidence type="ECO:0000256" key="2">
    <source>
        <dbReference type="ARBA" id="ARBA00022490"/>
    </source>
</evidence>
<dbReference type="Gene3D" id="1.10.10.200">
    <property type="match status" value="1"/>
</dbReference>
<dbReference type="Pfam" id="PF01709">
    <property type="entry name" value="Transcrip_reg"/>
    <property type="match status" value="1"/>
</dbReference>
<dbReference type="NCBIfam" id="NF001030">
    <property type="entry name" value="PRK00110.1"/>
    <property type="match status" value="1"/>
</dbReference>
<comment type="similarity">
    <text evidence="1 6">Belongs to the TACO1 family.</text>
</comment>
<evidence type="ECO:0000313" key="10">
    <source>
        <dbReference type="Proteomes" id="UP000095237"/>
    </source>
</evidence>
<dbReference type="PANTHER" id="PTHR12532:SF6">
    <property type="entry name" value="TRANSCRIPTIONAL REGULATORY PROTEIN YEBC-RELATED"/>
    <property type="match status" value="1"/>
</dbReference>
<evidence type="ECO:0000256" key="4">
    <source>
        <dbReference type="ARBA" id="ARBA00023125"/>
    </source>
</evidence>